<feature type="domain" description="Leucine-binding protein" evidence="5">
    <location>
        <begin position="256"/>
        <end position="592"/>
    </location>
</feature>
<dbReference type="Pfam" id="PF13458">
    <property type="entry name" value="Peripla_BP_6"/>
    <property type="match status" value="1"/>
</dbReference>
<dbReference type="CDD" id="cd06339">
    <property type="entry name" value="PBP1_YraM_LppC_lipoprotein-like"/>
    <property type="match status" value="1"/>
</dbReference>
<evidence type="ECO:0000256" key="3">
    <source>
        <dbReference type="PROSITE-ProRule" id="PRU00339"/>
    </source>
</evidence>
<feature type="signal peptide" evidence="4">
    <location>
        <begin position="1"/>
        <end position="26"/>
    </location>
</feature>
<keyword evidence="7" id="KW-1185">Reference proteome</keyword>
<dbReference type="InterPro" id="IPR019734">
    <property type="entry name" value="TPR_rpt"/>
</dbReference>
<evidence type="ECO:0000313" key="6">
    <source>
        <dbReference type="EMBL" id="MBD1400348.1"/>
    </source>
</evidence>
<feature type="repeat" description="TPR" evidence="3">
    <location>
        <begin position="25"/>
        <end position="58"/>
    </location>
</feature>
<evidence type="ECO:0000256" key="4">
    <source>
        <dbReference type="SAM" id="SignalP"/>
    </source>
</evidence>
<organism evidence="6 7">
    <name type="scientific">Pelovirga terrestris</name>
    <dbReference type="NCBI Taxonomy" id="2771352"/>
    <lineage>
        <taxon>Bacteria</taxon>
        <taxon>Pseudomonadati</taxon>
        <taxon>Thermodesulfobacteriota</taxon>
        <taxon>Desulfuromonadia</taxon>
        <taxon>Geobacterales</taxon>
        <taxon>Geobacteraceae</taxon>
        <taxon>Pelovirga</taxon>
    </lineage>
</organism>
<reference evidence="6" key="1">
    <citation type="submission" date="2020-09" db="EMBL/GenBank/DDBJ databases">
        <title>Pelobacter alkaliphilus sp. nov., a novel anaerobic arsenate-reducing bacterium from terrestrial mud volcano.</title>
        <authorList>
            <person name="Khomyakova M.A."/>
            <person name="Merkel A.Y."/>
            <person name="Slobodkin A.I."/>
        </authorList>
    </citation>
    <scope>NUCLEOTIDE SEQUENCE</scope>
    <source>
        <strain evidence="6">M08fum</strain>
    </source>
</reference>
<dbReference type="SUPFAM" id="SSF53822">
    <property type="entry name" value="Periplasmic binding protein-like I"/>
    <property type="match status" value="1"/>
</dbReference>
<comment type="similarity">
    <text evidence="1">Belongs to the leucine-binding protein family.</text>
</comment>
<gene>
    <name evidence="6" type="ORF">ICT70_06665</name>
</gene>
<proteinExistence type="inferred from homology"/>
<keyword evidence="3" id="KW-0802">TPR repeat</keyword>
<dbReference type="InterPro" id="IPR051010">
    <property type="entry name" value="BCAA_transport"/>
</dbReference>
<evidence type="ECO:0000259" key="5">
    <source>
        <dbReference type="Pfam" id="PF13458"/>
    </source>
</evidence>
<comment type="caution">
    <text evidence="6">The sequence shown here is derived from an EMBL/GenBank/DDBJ whole genome shotgun (WGS) entry which is preliminary data.</text>
</comment>
<protein>
    <submittedName>
        <fullName evidence="6">Penicillin-binding protein activator</fullName>
    </submittedName>
</protein>
<dbReference type="PANTHER" id="PTHR30483">
    <property type="entry name" value="LEUCINE-SPECIFIC-BINDING PROTEIN"/>
    <property type="match status" value="1"/>
</dbReference>
<dbReference type="SUPFAM" id="SSF48452">
    <property type="entry name" value="TPR-like"/>
    <property type="match status" value="1"/>
</dbReference>
<dbReference type="AlphaFoldDB" id="A0A8J6UGT7"/>
<dbReference type="Proteomes" id="UP000632828">
    <property type="component" value="Unassembled WGS sequence"/>
</dbReference>
<keyword evidence="2 4" id="KW-0732">Signal</keyword>
<dbReference type="RefSeq" id="WP_191154758.1">
    <property type="nucleotide sequence ID" value="NZ_JACWUN010000006.1"/>
</dbReference>
<dbReference type="EMBL" id="JACWUN010000006">
    <property type="protein sequence ID" value="MBD1400348.1"/>
    <property type="molecule type" value="Genomic_DNA"/>
</dbReference>
<dbReference type="InterPro" id="IPR011990">
    <property type="entry name" value="TPR-like_helical_dom_sf"/>
</dbReference>
<accession>A0A8J6UGT7</accession>
<dbReference type="PROSITE" id="PS50005">
    <property type="entry name" value="TPR"/>
    <property type="match status" value="1"/>
</dbReference>
<dbReference type="Gene3D" id="3.40.50.2300">
    <property type="match status" value="2"/>
</dbReference>
<dbReference type="InterPro" id="IPR028081">
    <property type="entry name" value="Leu-bd"/>
</dbReference>
<evidence type="ECO:0000256" key="1">
    <source>
        <dbReference type="ARBA" id="ARBA00010062"/>
    </source>
</evidence>
<dbReference type="InterPro" id="IPR028082">
    <property type="entry name" value="Peripla_BP_I"/>
</dbReference>
<dbReference type="PANTHER" id="PTHR30483:SF6">
    <property type="entry name" value="PERIPLASMIC BINDING PROTEIN OF ABC TRANSPORTER FOR NATURAL AMINO ACIDS"/>
    <property type="match status" value="1"/>
</dbReference>
<feature type="chain" id="PRO_5035311078" evidence="4">
    <location>
        <begin position="27"/>
        <end position="615"/>
    </location>
</feature>
<dbReference type="Gene3D" id="1.25.40.10">
    <property type="entry name" value="Tetratricopeptide repeat domain"/>
    <property type="match status" value="1"/>
</dbReference>
<evidence type="ECO:0000256" key="2">
    <source>
        <dbReference type="ARBA" id="ARBA00022729"/>
    </source>
</evidence>
<evidence type="ECO:0000313" key="7">
    <source>
        <dbReference type="Proteomes" id="UP000632828"/>
    </source>
</evidence>
<sequence>MKRFTFVFLLLLGLCLCPGWSSVATAAEVERGLELYQLGRYDQALAVLREQIRNAPENIDTGRAFALIGRILTERQQYPEVILYLQRTPEVLRSPEIDLHHGHALGATGHGAEALRMLQPLIGEPLTPADQGLLFQSLARAAIAEDQPLFALYYVHQELALEADRETVLVRARQLLQNRLSDIDLAEAAFMWQGTEIGQDARLQLARRALARQNSQAAREQLENLFALGVPFPYWQEAEDLLQRTRDDGWLNRNAIGVLLPLSGPYAFYGEMVKNGLELALAEHNKTRFPVRFIYRDSAGTVPTARLVSGLANEDRVIGVIGPLLSADAMDAAREAQRQMVPLLALAQTEGLPQVGNFIFRDTVTAEQQVAALVDYAKADQRISFSVLRPQTRSGEQMTRLFETMVRRSGGELVDVISYPEGTTDFRGQIEQLLWSNRSRPISEEKRGGLEPPEYPLPPFHSLFIPDFAENISLIAPQLMFYGIKDVLLLGINGWYSPELINRAGRFLDNAVFVEAFYADSRTPEVRRFVSLYRSTYGEEPSILEAQAFDAASLMLATVDRSEVANREDLRIALLNIDDIRGVTGTRGFDLEGEAIKELNLLGVQRGRLVQKSKP</sequence>
<name>A0A8J6UGT7_9BACT</name>